<dbReference type="InterPro" id="IPR046373">
    <property type="entry name" value="Acyl-CoA_Oxase/DH_mid-dom_sf"/>
</dbReference>
<dbReference type="PANTHER" id="PTHR48083:SF19">
    <property type="entry name" value="FLAVIN-DEPENDENT MONOOXYGENASE, OXYGENASE SUBUNIT HSAA"/>
    <property type="match status" value="1"/>
</dbReference>
<keyword evidence="6" id="KW-1185">Reference proteome</keyword>
<feature type="domain" description="Acyl-CoA dehydrogenase/oxidase N-terminal" evidence="3">
    <location>
        <begin position="29"/>
        <end position="117"/>
    </location>
</feature>
<organism evidence="5 6">
    <name type="scientific">Zhongshania borealis</name>
    <dbReference type="NCBI Taxonomy" id="889488"/>
    <lineage>
        <taxon>Bacteria</taxon>
        <taxon>Pseudomonadati</taxon>
        <taxon>Pseudomonadota</taxon>
        <taxon>Gammaproteobacteria</taxon>
        <taxon>Cellvibrionales</taxon>
        <taxon>Spongiibacteraceae</taxon>
        <taxon>Zhongshania</taxon>
    </lineage>
</organism>
<dbReference type="InterPro" id="IPR050741">
    <property type="entry name" value="Acyl-CoA_dehydrogenase"/>
</dbReference>
<dbReference type="PANTHER" id="PTHR48083">
    <property type="entry name" value="MEDIUM-CHAIN SPECIFIC ACYL-COA DEHYDROGENASE, MITOCHONDRIAL-RELATED"/>
    <property type="match status" value="1"/>
</dbReference>
<evidence type="ECO:0000256" key="2">
    <source>
        <dbReference type="ARBA" id="ARBA00049661"/>
    </source>
</evidence>
<dbReference type="Gene3D" id="2.40.110.10">
    <property type="entry name" value="Butyryl-CoA Dehydrogenase, subunit A, domain 2"/>
    <property type="match status" value="1"/>
</dbReference>
<dbReference type="Pfam" id="PF08028">
    <property type="entry name" value="Acyl-CoA_dh_2"/>
    <property type="match status" value="1"/>
</dbReference>
<feature type="domain" description="Acyl-CoA dehydrogenase C-terminal" evidence="4">
    <location>
        <begin position="255"/>
        <end position="382"/>
    </location>
</feature>
<dbReference type="Gene3D" id="1.10.540.10">
    <property type="entry name" value="Acyl-CoA dehydrogenase/oxidase, N-terminal domain"/>
    <property type="match status" value="1"/>
</dbReference>
<dbReference type="EMBL" id="BAABDM010000007">
    <property type="protein sequence ID" value="GAA4102469.1"/>
    <property type="molecule type" value="Genomic_DNA"/>
</dbReference>
<dbReference type="InterPro" id="IPR013786">
    <property type="entry name" value="AcylCoA_DH/ox_N"/>
</dbReference>
<accession>A0ABP7X2E1</accession>
<proteinExistence type="inferred from homology"/>
<protein>
    <submittedName>
        <fullName evidence="5">Flavin-dependent monooxygenase</fullName>
    </submittedName>
</protein>
<gene>
    <name evidence="5" type="ORF">GCM10022414_30330</name>
</gene>
<comment type="caution">
    <text evidence="5">The sequence shown here is derived from an EMBL/GenBank/DDBJ whole genome shotgun (WGS) entry which is preliminary data.</text>
</comment>
<dbReference type="InterPro" id="IPR036250">
    <property type="entry name" value="AcylCo_DH-like_C"/>
</dbReference>
<dbReference type="Pfam" id="PF02771">
    <property type="entry name" value="Acyl-CoA_dh_N"/>
    <property type="match status" value="1"/>
</dbReference>
<evidence type="ECO:0000313" key="5">
    <source>
        <dbReference type="EMBL" id="GAA4102469.1"/>
    </source>
</evidence>
<sequence>MVVLMSVQYASDVEVPTCDELVARAKEIAKVLKERSYQANESRNVSDETVRAMSEAGLFRILQPKRWNGFEMHPNTFFKVQMALAEACMSTAWIYGVIGVHPYQLALFDDRAQQEVWGDDDSVLVSSTYQPVAKIKLVEGGYRISGRWSFSSGCTHCDWVLLGGMIPPDLSEAGAPDMRTFLLPRSDYQIIENWDVLGLRATGSNDILVEDVFVPEYRTHKALDGFLCQSPGNDVNKAPLYRIPWAQLFVRSVSTGAIGAAEGALSEYLKIAAKRMPSFSEKGTVHDPIAQTIVADAVVAINELKQTLFCNMNDLYDAAHEDRMLSIDDRVKYRYDSAVVVDRCLEIVTKLQHNLGGRGIYMNNPVARYFLDLNAARAHVANTPSKFAYNLGAVRLGLDNQDFFI</sequence>
<dbReference type="InterPro" id="IPR013107">
    <property type="entry name" value="Acyl-CoA_DH_C"/>
</dbReference>
<evidence type="ECO:0000259" key="4">
    <source>
        <dbReference type="Pfam" id="PF08028"/>
    </source>
</evidence>
<dbReference type="Gene3D" id="1.20.140.10">
    <property type="entry name" value="Butyryl-CoA Dehydrogenase, subunit A, domain 3"/>
    <property type="match status" value="1"/>
</dbReference>
<dbReference type="SUPFAM" id="SSF47203">
    <property type="entry name" value="Acyl-CoA dehydrogenase C-terminal domain-like"/>
    <property type="match status" value="1"/>
</dbReference>
<evidence type="ECO:0000313" key="6">
    <source>
        <dbReference type="Proteomes" id="UP001500392"/>
    </source>
</evidence>
<name>A0ABP7X2E1_9GAMM</name>
<dbReference type="GO" id="GO:0004497">
    <property type="term" value="F:monooxygenase activity"/>
    <property type="evidence" value="ECO:0007669"/>
    <property type="project" value="UniProtKB-KW"/>
</dbReference>
<dbReference type="InterPro" id="IPR009100">
    <property type="entry name" value="AcylCoA_DH/oxidase_NM_dom_sf"/>
</dbReference>
<evidence type="ECO:0000256" key="1">
    <source>
        <dbReference type="ARBA" id="ARBA00023002"/>
    </source>
</evidence>
<evidence type="ECO:0000259" key="3">
    <source>
        <dbReference type="Pfam" id="PF02771"/>
    </source>
</evidence>
<dbReference type="InterPro" id="IPR037069">
    <property type="entry name" value="AcylCoA_DH/ox_N_sf"/>
</dbReference>
<dbReference type="SUPFAM" id="SSF56645">
    <property type="entry name" value="Acyl-CoA dehydrogenase NM domain-like"/>
    <property type="match status" value="1"/>
</dbReference>
<dbReference type="PIRSF" id="PIRSF016578">
    <property type="entry name" value="HsaA"/>
    <property type="match status" value="1"/>
</dbReference>
<reference evidence="6" key="1">
    <citation type="journal article" date="2019" name="Int. J. Syst. Evol. Microbiol.">
        <title>The Global Catalogue of Microorganisms (GCM) 10K type strain sequencing project: providing services to taxonomists for standard genome sequencing and annotation.</title>
        <authorList>
            <consortium name="The Broad Institute Genomics Platform"/>
            <consortium name="The Broad Institute Genome Sequencing Center for Infectious Disease"/>
            <person name="Wu L."/>
            <person name="Ma J."/>
        </authorList>
    </citation>
    <scope>NUCLEOTIDE SEQUENCE [LARGE SCALE GENOMIC DNA]</scope>
    <source>
        <strain evidence="6">JCM 17304</strain>
    </source>
</reference>
<comment type="similarity">
    <text evidence="2">Belongs to the HpaH/HsaA monooxygenase family.</text>
</comment>
<dbReference type="Proteomes" id="UP001500392">
    <property type="component" value="Unassembled WGS sequence"/>
</dbReference>
<keyword evidence="1" id="KW-0560">Oxidoreductase</keyword>
<keyword evidence="5" id="KW-0503">Monooxygenase</keyword>